<dbReference type="AlphaFoldDB" id="M2N8C6"/>
<protein>
    <submittedName>
        <fullName evidence="2">Uncharacterized protein</fullName>
    </submittedName>
</protein>
<dbReference type="RefSeq" id="XP_007671578.1">
    <property type="nucleotide sequence ID" value="XM_007673388.1"/>
</dbReference>
<organism evidence="2 3">
    <name type="scientific">Baudoinia panamericana (strain UAMH 10762)</name>
    <name type="common">Angels' share fungus</name>
    <name type="synonym">Baudoinia compniacensis (strain UAMH 10762)</name>
    <dbReference type="NCBI Taxonomy" id="717646"/>
    <lineage>
        <taxon>Eukaryota</taxon>
        <taxon>Fungi</taxon>
        <taxon>Dikarya</taxon>
        <taxon>Ascomycota</taxon>
        <taxon>Pezizomycotina</taxon>
        <taxon>Dothideomycetes</taxon>
        <taxon>Dothideomycetidae</taxon>
        <taxon>Mycosphaerellales</taxon>
        <taxon>Teratosphaeriaceae</taxon>
        <taxon>Baudoinia</taxon>
    </lineage>
</organism>
<dbReference type="HOGENOM" id="CLU_2183447_0_0_1"/>
<evidence type="ECO:0000313" key="3">
    <source>
        <dbReference type="Proteomes" id="UP000011761"/>
    </source>
</evidence>
<dbReference type="GeneID" id="19110768"/>
<proteinExistence type="predicted"/>
<dbReference type="KEGG" id="bcom:BAUCODRAFT_28750"/>
<evidence type="ECO:0000256" key="1">
    <source>
        <dbReference type="SAM" id="MobiDB-lite"/>
    </source>
</evidence>
<sequence>MPPGLRLNAGSMALAYVLPSRIGHYQTLGRHMPRMSALLNSTQTRRSRSQTKGRRSGQSSLMVQRGRRVRPSKSVTMLGESGTGVIFDSSHGGQPRTGGDDTQGFRRFQ</sequence>
<keyword evidence="3" id="KW-1185">Reference proteome</keyword>
<feature type="region of interest" description="Disordered" evidence="1">
    <location>
        <begin position="37"/>
        <end position="109"/>
    </location>
</feature>
<dbReference type="Proteomes" id="UP000011761">
    <property type="component" value="Unassembled WGS sequence"/>
</dbReference>
<evidence type="ECO:0000313" key="2">
    <source>
        <dbReference type="EMBL" id="EMD00394.1"/>
    </source>
</evidence>
<dbReference type="EMBL" id="KB445550">
    <property type="protein sequence ID" value="EMD00394.1"/>
    <property type="molecule type" value="Genomic_DNA"/>
</dbReference>
<reference evidence="2 3" key="1">
    <citation type="journal article" date="2012" name="PLoS Pathog.">
        <title>Diverse lifestyles and strategies of plant pathogenesis encoded in the genomes of eighteen Dothideomycetes fungi.</title>
        <authorList>
            <person name="Ohm R.A."/>
            <person name="Feau N."/>
            <person name="Henrissat B."/>
            <person name="Schoch C.L."/>
            <person name="Horwitz B.A."/>
            <person name="Barry K.W."/>
            <person name="Condon B.J."/>
            <person name="Copeland A.C."/>
            <person name="Dhillon B."/>
            <person name="Glaser F."/>
            <person name="Hesse C.N."/>
            <person name="Kosti I."/>
            <person name="LaButti K."/>
            <person name="Lindquist E.A."/>
            <person name="Lucas S."/>
            <person name="Salamov A.A."/>
            <person name="Bradshaw R.E."/>
            <person name="Ciuffetti L."/>
            <person name="Hamelin R.C."/>
            <person name="Kema G.H.J."/>
            <person name="Lawrence C."/>
            <person name="Scott J.A."/>
            <person name="Spatafora J.W."/>
            <person name="Turgeon B.G."/>
            <person name="de Wit P.J.G.M."/>
            <person name="Zhong S."/>
            <person name="Goodwin S.B."/>
            <person name="Grigoriev I.V."/>
        </authorList>
    </citation>
    <scope>NUCLEOTIDE SEQUENCE [LARGE SCALE GENOMIC DNA]</scope>
    <source>
        <strain evidence="2 3">UAMH 10762</strain>
    </source>
</reference>
<name>M2N8C6_BAUPA</name>
<accession>M2N8C6</accession>
<feature type="compositionally biased region" description="Basic residues" evidence="1">
    <location>
        <begin position="45"/>
        <end position="55"/>
    </location>
</feature>
<gene>
    <name evidence="2" type="ORF">BAUCODRAFT_28750</name>
</gene>